<evidence type="ECO:0000256" key="1">
    <source>
        <dbReference type="ARBA" id="ARBA00008571"/>
    </source>
</evidence>
<comment type="similarity">
    <text evidence="1">Belongs to the SdhE FAD assembly factor family.</text>
</comment>
<dbReference type="InterPro" id="IPR036714">
    <property type="entry name" value="SDH_sf"/>
</dbReference>
<comment type="caution">
    <text evidence="4">The sequence shown here is derived from an EMBL/GenBank/DDBJ whole genome shotgun (WGS) entry which is preliminary data.</text>
</comment>
<dbReference type="InterPro" id="IPR005631">
    <property type="entry name" value="SDH"/>
</dbReference>
<evidence type="ECO:0000256" key="3">
    <source>
        <dbReference type="ARBA" id="ARBA00023186"/>
    </source>
</evidence>
<gene>
    <name evidence="4" type="ORF">EOD43_13665</name>
</gene>
<organism evidence="4 5">
    <name type="scientific">Sphingomonas crocodyli</name>
    <dbReference type="NCBI Taxonomy" id="1979270"/>
    <lineage>
        <taxon>Bacteria</taxon>
        <taxon>Pseudomonadati</taxon>
        <taxon>Pseudomonadota</taxon>
        <taxon>Alphaproteobacteria</taxon>
        <taxon>Sphingomonadales</taxon>
        <taxon>Sphingomonadaceae</taxon>
        <taxon>Sphingomonas</taxon>
    </lineage>
</organism>
<name>A0A437MB13_9SPHN</name>
<dbReference type="Proteomes" id="UP000282971">
    <property type="component" value="Unassembled WGS sequence"/>
</dbReference>
<evidence type="ECO:0000313" key="5">
    <source>
        <dbReference type="Proteomes" id="UP000282971"/>
    </source>
</evidence>
<dbReference type="Gene3D" id="1.10.150.250">
    <property type="entry name" value="Flavinator of succinate dehydrogenase"/>
    <property type="match status" value="1"/>
</dbReference>
<dbReference type="Pfam" id="PF03937">
    <property type="entry name" value="Sdh5"/>
    <property type="match status" value="1"/>
</dbReference>
<keyword evidence="5" id="KW-1185">Reference proteome</keyword>
<reference evidence="4 5" key="1">
    <citation type="submission" date="2019-01" db="EMBL/GenBank/DDBJ databases">
        <authorList>
            <person name="Chen W.-M."/>
        </authorList>
    </citation>
    <scope>NUCLEOTIDE SEQUENCE [LARGE SCALE GENOMIC DNA]</scope>
    <source>
        <strain evidence="4 5">CCP-7</strain>
    </source>
</reference>
<dbReference type="AlphaFoldDB" id="A0A437MB13"/>
<keyword evidence="3" id="KW-0143">Chaperone</keyword>
<proteinExistence type="inferred from homology"/>
<protein>
    <recommendedName>
        <fullName evidence="2">FAD assembly factor SdhE</fullName>
    </recommendedName>
</protein>
<dbReference type="EMBL" id="SACN01000001">
    <property type="protein sequence ID" value="RVT94822.1"/>
    <property type="molecule type" value="Genomic_DNA"/>
</dbReference>
<accession>A0A437MB13</accession>
<dbReference type="RefSeq" id="WP_127744397.1">
    <property type="nucleotide sequence ID" value="NZ_SACN01000001.1"/>
</dbReference>
<evidence type="ECO:0000256" key="2">
    <source>
        <dbReference type="ARBA" id="ARBA00019418"/>
    </source>
</evidence>
<sequence length="87" mass="10477">MDRDARIKRLQFRAWHRGTREADYMMGCYFDRLHQGWDEESLSWFEALLGQEDPDILGWAMGSIPVPPEWQGPMMERMQRLDYIKIN</sequence>
<dbReference type="SUPFAM" id="SSF109910">
    <property type="entry name" value="YgfY-like"/>
    <property type="match status" value="1"/>
</dbReference>
<dbReference type="OrthoDB" id="9807264at2"/>
<evidence type="ECO:0000313" key="4">
    <source>
        <dbReference type="EMBL" id="RVT94822.1"/>
    </source>
</evidence>